<organism evidence="2 3">
    <name type="scientific">Christiangramia fulva</name>
    <dbReference type="NCBI Taxonomy" id="2126553"/>
    <lineage>
        <taxon>Bacteria</taxon>
        <taxon>Pseudomonadati</taxon>
        <taxon>Bacteroidota</taxon>
        <taxon>Flavobacteriia</taxon>
        <taxon>Flavobacteriales</taxon>
        <taxon>Flavobacteriaceae</taxon>
        <taxon>Christiangramia</taxon>
    </lineage>
</organism>
<proteinExistence type="predicted"/>
<gene>
    <name evidence="2" type="ORF">C7S20_16810</name>
</gene>
<evidence type="ECO:0000313" key="2">
    <source>
        <dbReference type="EMBL" id="AVR46788.1"/>
    </source>
</evidence>
<feature type="transmembrane region" description="Helical" evidence="1">
    <location>
        <begin position="54"/>
        <end position="76"/>
    </location>
</feature>
<accession>A0A2R3Z924</accession>
<name>A0A2R3Z924_9FLAO</name>
<feature type="transmembrane region" description="Helical" evidence="1">
    <location>
        <begin position="116"/>
        <end position="132"/>
    </location>
</feature>
<protein>
    <submittedName>
        <fullName evidence="2">Uncharacterized protein</fullName>
    </submittedName>
</protein>
<dbReference type="OrthoDB" id="978761at2"/>
<dbReference type="AlphaFoldDB" id="A0A2R3Z924"/>
<evidence type="ECO:0000313" key="3">
    <source>
        <dbReference type="Proteomes" id="UP000241507"/>
    </source>
</evidence>
<reference evidence="3" key="1">
    <citation type="submission" date="2018-03" db="EMBL/GenBank/DDBJ databases">
        <title>Gramella fulva sp. nov., isolated from a dry surface of tidal flat.</title>
        <authorList>
            <person name="Hwang S.H."/>
            <person name="Hwang W.M."/>
            <person name="Kang K."/>
            <person name="Ahn T.-Y."/>
        </authorList>
    </citation>
    <scope>NUCLEOTIDE SEQUENCE [LARGE SCALE GENOMIC DNA]</scope>
    <source>
        <strain evidence="3">SH35</strain>
    </source>
</reference>
<dbReference type="KEGG" id="grs:C7S20_16810"/>
<dbReference type="Proteomes" id="UP000241507">
    <property type="component" value="Chromosome"/>
</dbReference>
<keyword evidence="1" id="KW-0812">Transmembrane</keyword>
<keyword evidence="1" id="KW-0472">Membrane</keyword>
<sequence>MRIVKYLVSILLIIWGILIGWIKLYSVGFHIPILTIITTIAIISGISKSKYSNIIFFISAILWVIVSAENIGFVIFFDNGNYERMIFGIIPLILSTTILFTTSIEFKYINSFSKKIFLLVGLVLLGIGSYIYKPTIKEINCWYYFDKNQDFKISFADSPNSKFEVELNSDQLKKQVKKEGMQYSSREGYHCPETKVRVITSFGKIISAKIKSFRNTDIDKKVVFEEPTEIPIYKINGNREILKPFMINLWN</sequence>
<feature type="transmembrane region" description="Helical" evidence="1">
    <location>
        <begin position="29"/>
        <end position="47"/>
    </location>
</feature>
<keyword evidence="3" id="KW-1185">Reference proteome</keyword>
<dbReference type="EMBL" id="CP028136">
    <property type="protein sequence ID" value="AVR46788.1"/>
    <property type="molecule type" value="Genomic_DNA"/>
</dbReference>
<feature type="transmembrane region" description="Helical" evidence="1">
    <location>
        <begin position="82"/>
        <end position="104"/>
    </location>
</feature>
<feature type="transmembrane region" description="Helical" evidence="1">
    <location>
        <begin position="7"/>
        <end position="23"/>
    </location>
</feature>
<keyword evidence="1" id="KW-1133">Transmembrane helix</keyword>
<evidence type="ECO:0000256" key="1">
    <source>
        <dbReference type="SAM" id="Phobius"/>
    </source>
</evidence>
<dbReference type="RefSeq" id="WP_107013559.1">
    <property type="nucleotide sequence ID" value="NZ_CP028136.1"/>
</dbReference>